<reference evidence="3" key="1">
    <citation type="submission" date="2024-03" db="EMBL/GenBank/DDBJ databases">
        <title>Chitinophaga horti sp. nov., isolated from garden soil.</title>
        <authorList>
            <person name="Lee D.S."/>
            <person name="Han D.M."/>
            <person name="Baek J.H."/>
            <person name="Choi D.G."/>
            <person name="Jeon J.H."/>
            <person name="Jeon C.O."/>
        </authorList>
    </citation>
    <scope>NUCLEOTIDE SEQUENCE [LARGE SCALE GENOMIC DNA]</scope>
    <source>
        <strain evidence="3">GPA1</strain>
    </source>
</reference>
<keyword evidence="1" id="KW-0732">Signal</keyword>
<proteinExistence type="predicted"/>
<gene>
    <name evidence="2" type="ORF">WJU16_20275</name>
</gene>
<dbReference type="Proteomes" id="UP001485459">
    <property type="component" value="Chromosome"/>
</dbReference>
<protein>
    <recommendedName>
        <fullName evidence="4">Tetratricopeptide repeat protein</fullName>
    </recommendedName>
</protein>
<keyword evidence="3" id="KW-1185">Reference proteome</keyword>
<feature type="signal peptide" evidence="1">
    <location>
        <begin position="1"/>
        <end position="21"/>
    </location>
</feature>
<evidence type="ECO:0000313" key="3">
    <source>
        <dbReference type="Proteomes" id="UP001485459"/>
    </source>
</evidence>
<accession>A0ABZ2YKN9</accession>
<organism evidence="2 3">
    <name type="scientific">Chitinophaga pollutisoli</name>
    <dbReference type="NCBI Taxonomy" id="3133966"/>
    <lineage>
        <taxon>Bacteria</taxon>
        <taxon>Pseudomonadati</taxon>
        <taxon>Bacteroidota</taxon>
        <taxon>Chitinophagia</taxon>
        <taxon>Chitinophagales</taxon>
        <taxon>Chitinophagaceae</taxon>
        <taxon>Chitinophaga</taxon>
    </lineage>
</organism>
<feature type="chain" id="PRO_5047196608" description="Tetratricopeptide repeat protein" evidence="1">
    <location>
        <begin position="22"/>
        <end position="164"/>
    </location>
</feature>
<sequence>MVLIACLFISRLIMPVSTAFAQVAPALRDSISPAHIDAWTEMGKTYCTINGFVKAKEHYDLTLAHYAQKNDMPGMGYSWLHFENNFRRQDAFIRNDAALIAIRDSQHHVQTISLIHKKLYQWVNVGFVYKPPGNTSRDIRIHLAGVTIIHPLIHHPSFLTLLIA</sequence>
<dbReference type="RefSeq" id="WP_341835229.1">
    <property type="nucleotide sequence ID" value="NZ_CP149822.1"/>
</dbReference>
<evidence type="ECO:0000313" key="2">
    <source>
        <dbReference type="EMBL" id="WZN40306.1"/>
    </source>
</evidence>
<evidence type="ECO:0000256" key="1">
    <source>
        <dbReference type="SAM" id="SignalP"/>
    </source>
</evidence>
<dbReference type="EMBL" id="CP149822">
    <property type="protein sequence ID" value="WZN40306.1"/>
    <property type="molecule type" value="Genomic_DNA"/>
</dbReference>
<evidence type="ECO:0008006" key="4">
    <source>
        <dbReference type="Google" id="ProtNLM"/>
    </source>
</evidence>
<name>A0ABZ2YKN9_9BACT</name>